<name>A0A974XJE9_9FIRM</name>
<proteinExistence type="predicted"/>
<evidence type="ECO:0000256" key="2">
    <source>
        <dbReference type="ARBA" id="ARBA00022448"/>
    </source>
</evidence>
<sequence>MIVIALVLINTASTGFNNNASAFYQDKGIDAIQAAFLISLMSGVNFVVAPLYGVLMDKIGYIKATTIYGLIVAGIFFASTMLYGFVGGVIIAALMSFKTFNSMMGAITLPKLFGRKEAASLVGFTSAAQSVGAMIGAPIAGFIFDATGTYNTFMITGGVLTLLTVVLVIIGAGDKAVASIKTKQESLNKEAV</sequence>
<dbReference type="InterPro" id="IPR050327">
    <property type="entry name" value="Proton-linked_MCT"/>
</dbReference>
<feature type="transmembrane region" description="Helical" evidence="6">
    <location>
        <begin position="34"/>
        <end position="55"/>
    </location>
</feature>
<keyword evidence="9" id="KW-1185">Reference proteome</keyword>
<evidence type="ECO:0000256" key="6">
    <source>
        <dbReference type="SAM" id="Phobius"/>
    </source>
</evidence>
<dbReference type="GO" id="GO:0022857">
    <property type="term" value="F:transmembrane transporter activity"/>
    <property type="evidence" value="ECO:0007669"/>
    <property type="project" value="InterPro"/>
</dbReference>
<dbReference type="KEGG" id="alka:J0B03_05470"/>
<dbReference type="Pfam" id="PF07690">
    <property type="entry name" value="MFS_1"/>
    <property type="match status" value="1"/>
</dbReference>
<dbReference type="InterPro" id="IPR011701">
    <property type="entry name" value="MFS"/>
</dbReference>
<keyword evidence="3 6" id="KW-0812">Transmembrane</keyword>
<dbReference type="GO" id="GO:0005886">
    <property type="term" value="C:plasma membrane"/>
    <property type="evidence" value="ECO:0007669"/>
    <property type="project" value="UniProtKB-SubCell"/>
</dbReference>
<reference evidence="8" key="1">
    <citation type="submission" date="2021-03" db="EMBL/GenBank/DDBJ databases">
        <title>Alkalibacter marinus sp. nov., isolated from tidal flat sediment.</title>
        <authorList>
            <person name="Namirimu T."/>
            <person name="Yang J.-A."/>
            <person name="Yang S.-H."/>
            <person name="Kim Y.-J."/>
            <person name="Kwon K.K."/>
        </authorList>
    </citation>
    <scope>NUCLEOTIDE SEQUENCE</scope>
    <source>
        <strain evidence="8">ES005</strain>
    </source>
</reference>
<keyword evidence="4 6" id="KW-1133">Transmembrane helix</keyword>
<keyword evidence="2" id="KW-0813">Transport</keyword>
<dbReference type="InterPro" id="IPR036259">
    <property type="entry name" value="MFS_trans_sf"/>
</dbReference>
<feature type="domain" description="Major facilitator superfamily (MFS) profile" evidence="7">
    <location>
        <begin position="1"/>
        <end position="175"/>
    </location>
</feature>
<evidence type="ECO:0000313" key="8">
    <source>
        <dbReference type="EMBL" id="QSX09513.1"/>
    </source>
</evidence>
<dbReference type="Proteomes" id="UP000663499">
    <property type="component" value="Chromosome"/>
</dbReference>
<feature type="transmembrane region" description="Helical" evidence="6">
    <location>
        <begin position="67"/>
        <end position="97"/>
    </location>
</feature>
<evidence type="ECO:0000256" key="1">
    <source>
        <dbReference type="ARBA" id="ARBA00004651"/>
    </source>
</evidence>
<evidence type="ECO:0000313" key="9">
    <source>
        <dbReference type="Proteomes" id="UP000663499"/>
    </source>
</evidence>
<dbReference type="RefSeq" id="WP_207300844.1">
    <property type="nucleotide sequence ID" value="NZ_CP071444.1"/>
</dbReference>
<feature type="transmembrane region" description="Helical" evidence="6">
    <location>
        <begin position="150"/>
        <end position="173"/>
    </location>
</feature>
<dbReference type="PROSITE" id="PS50850">
    <property type="entry name" value="MFS"/>
    <property type="match status" value="1"/>
</dbReference>
<dbReference type="InterPro" id="IPR020846">
    <property type="entry name" value="MFS_dom"/>
</dbReference>
<dbReference type="EMBL" id="CP071444">
    <property type="protein sequence ID" value="QSX09513.1"/>
    <property type="molecule type" value="Genomic_DNA"/>
</dbReference>
<keyword evidence="5 6" id="KW-0472">Membrane</keyword>
<organism evidence="8 9">
    <name type="scientific">Alkalibacter rhizosphaerae</name>
    <dbReference type="NCBI Taxonomy" id="2815577"/>
    <lineage>
        <taxon>Bacteria</taxon>
        <taxon>Bacillati</taxon>
        <taxon>Bacillota</taxon>
        <taxon>Clostridia</taxon>
        <taxon>Eubacteriales</taxon>
        <taxon>Eubacteriaceae</taxon>
        <taxon>Alkalibacter</taxon>
    </lineage>
</organism>
<evidence type="ECO:0000256" key="5">
    <source>
        <dbReference type="ARBA" id="ARBA00023136"/>
    </source>
</evidence>
<dbReference type="PANTHER" id="PTHR11360">
    <property type="entry name" value="MONOCARBOXYLATE TRANSPORTER"/>
    <property type="match status" value="1"/>
</dbReference>
<evidence type="ECO:0000259" key="7">
    <source>
        <dbReference type="PROSITE" id="PS50850"/>
    </source>
</evidence>
<accession>A0A974XJE9</accession>
<gene>
    <name evidence="8" type="ORF">J0B03_05470</name>
</gene>
<comment type="subcellular location">
    <subcellularLocation>
        <location evidence="1">Cell membrane</location>
        <topology evidence="1">Multi-pass membrane protein</topology>
    </subcellularLocation>
</comment>
<protein>
    <submittedName>
        <fullName evidence="8">MFS transporter</fullName>
    </submittedName>
</protein>
<evidence type="ECO:0000256" key="3">
    <source>
        <dbReference type="ARBA" id="ARBA00022692"/>
    </source>
</evidence>
<dbReference type="AlphaFoldDB" id="A0A974XJE9"/>
<dbReference type="SUPFAM" id="SSF103473">
    <property type="entry name" value="MFS general substrate transporter"/>
    <property type="match status" value="1"/>
</dbReference>
<evidence type="ECO:0000256" key="4">
    <source>
        <dbReference type="ARBA" id="ARBA00022989"/>
    </source>
</evidence>
<dbReference type="Gene3D" id="1.20.1250.20">
    <property type="entry name" value="MFS general substrate transporter like domains"/>
    <property type="match status" value="1"/>
</dbReference>
<feature type="transmembrane region" description="Helical" evidence="6">
    <location>
        <begin position="118"/>
        <end position="144"/>
    </location>
</feature>